<organism evidence="1">
    <name type="scientific">marine sediment metagenome</name>
    <dbReference type="NCBI Taxonomy" id="412755"/>
    <lineage>
        <taxon>unclassified sequences</taxon>
        <taxon>metagenomes</taxon>
        <taxon>ecological metagenomes</taxon>
    </lineage>
</organism>
<dbReference type="EMBL" id="LAZR01012457">
    <property type="protein sequence ID" value="KKM26739.1"/>
    <property type="molecule type" value="Genomic_DNA"/>
</dbReference>
<protein>
    <recommendedName>
        <fullName evidence="2">HNH nuclease domain-containing protein</fullName>
    </recommendedName>
</protein>
<evidence type="ECO:0000313" key="1">
    <source>
        <dbReference type="EMBL" id="KKM26739.1"/>
    </source>
</evidence>
<dbReference type="CDD" id="cd00085">
    <property type="entry name" value="HNHc"/>
    <property type="match status" value="1"/>
</dbReference>
<evidence type="ECO:0008006" key="2">
    <source>
        <dbReference type="Google" id="ProtNLM"/>
    </source>
</evidence>
<proteinExistence type="predicted"/>
<dbReference type="AlphaFoldDB" id="A0A0F9J2T3"/>
<accession>A0A0F9J2T3</accession>
<sequence length="140" mass="16532">MFSRKVWVKENAGRYKKQRKDWKKHNPEAVLRHRVTAKDKRAVYMKEYHKNNRTLLNAAAARRRAAVLQRTPKWLTSAQLQQIKDFYINCPVGMVVDHIIPLQGKYISGLHHPDNLQYLTKSENCKKGNKYLTTCPYDHQ</sequence>
<comment type="caution">
    <text evidence="1">The sequence shown here is derived from an EMBL/GenBank/DDBJ whole genome shotgun (WGS) entry which is preliminary data.</text>
</comment>
<reference evidence="1" key="1">
    <citation type="journal article" date="2015" name="Nature">
        <title>Complex archaea that bridge the gap between prokaryotes and eukaryotes.</title>
        <authorList>
            <person name="Spang A."/>
            <person name="Saw J.H."/>
            <person name="Jorgensen S.L."/>
            <person name="Zaremba-Niedzwiedzka K."/>
            <person name="Martijn J."/>
            <person name="Lind A.E."/>
            <person name="van Eijk R."/>
            <person name="Schleper C."/>
            <person name="Guy L."/>
            <person name="Ettema T.J."/>
        </authorList>
    </citation>
    <scope>NUCLEOTIDE SEQUENCE</scope>
</reference>
<gene>
    <name evidence="1" type="ORF">LCGC14_1581670</name>
</gene>
<name>A0A0F9J2T3_9ZZZZ</name>
<dbReference type="InterPro" id="IPR003615">
    <property type="entry name" value="HNH_nuc"/>
</dbReference>